<dbReference type="InterPro" id="IPR001279">
    <property type="entry name" value="Metallo-B-lactamas"/>
</dbReference>
<name>A0A852XGM0_9MICO</name>
<dbReference type="PANTHER" id="PTHR30619:SF1">
    <property type="entry name" value="RECOMBINATION PROTEIN 2"/>
    <property type="match status" value="1"/>
</dbReference>
<evidence type="ECO:0000259" key="7">
    <source>
        <dbReference type="SMART" id="SM00849"/>
    </source>
</evidence>
<dbReference type="InterPro" id="IPR004477">
    <property type="entry name" value="ComEC_N"/>
</dbReference>
<feature type="transmembrane region" description="Helical" evidence="6">
    <location>
        <begin position="302"/>
        <end position="318"/>
    </location>
</feature>
<accession>A0A852XGM0</accession>
<dbReference type="Gene3D" id="3.60.15.10">
    <property type="entry name" value="Ribonuclease Z/Hydroxyacylglutathione hydrolase-like"/>
    <property type="match status" value="1"/>
</dbReference>
<keyword evidence="3 6" id="KW-0812">Transmembrane</keyword>
<dbReference type="Pfam" id="PF00753">
    <property type="entry name" value="Lactamase_B"/>
    <property type="match status" value="1"/>
</dbReference>
<dbReference type="NCBIfam" id="TIGR00360">
    <property type="entry name" value="ComEC_N-term"/>
    <property type="match status" value="1"/>
</dbReference>
<dbReference type="GO" id="GO:0030420">
    <property type="term" value="P:establishment of competence for transformation"/>
    <property type="evidence" value="ECO:0007669"/>
    <property type="project" value="InterPro"/>
</dbReference>
<proteinExistence type="predicted"/>
<dbReference type="RefSeq" id="WP_343037065.1">
    <property type="nucleotide sequence ID" value="NZ_JACBZX010000001.1"/>
</dbReference>
<keyword evidence="2" id="KW-1003">Cell membrane</keyword>
<dbReference type="InterPro" id="IPR052159">
    <property type="entry name" value="Competence_DNA_uptake"/>
</dbReference>
<comment type="subcellular location">
    <subcellularLocation>
        <location evidence="1">Cell membrane</location>
        <topology evidence="1">Multi-pass membrane protein</topology>
    </subcellularLocation>
</comment>
<evidence type="ECO:0000256" key="5">
    <source>
        <dbReference type="ARBA" id="ARBA00023136"/>
    </source>
</evidence>
<evidence type="ECO:0000256" key="4">
    <source>
        <dbReference type="ARBA" id="ARBA00022989"/>
    </source>
</evidence>
<dbReference type="SMART" id="SM00849">
    <property type="entry name" value="Lactamase_B"/>
    <property type="match status" value="1"/>
</dbReference>
<dbReference type="InterPro" id="IPR036866">
    <property type="entry name" value="RibonucZ/Hydroxyglut_hydro"/>
</dbReference>
<dbReference type="AlphaFoldDB" id="A0A852XGM0"/>
<feature type="transmembrane region" description="Helical" evidence="6">
    <location>
        <begin position="429"/>
        <end position="458"/>
    </location>
</feature>
<feature type="transmembrane region" description="Helical" evidence="6">
    <location>
        <begin position="399"/>
        <end position="423"/>
    </location>
</feature>
<evidence type="ECO:0000256" key="1">
    <source>
        <dbReference type="ARBA" id="ARBA00004651"/>
    </source>
</evidence>
<feature type="domain" description="Metallo-beta-lactamase" evidence="7">
    <location>
        <begin position="563"/>
        <end position="762"/>
    </location>
</feature>
<evidence type="ECO:0000256" key="6">
    <source>
        <dbReference type="SAM" id="Phobius"/>
    </source>
</evidence>
<evidence type="ECO:0000313" key="8">
    <source>
        <dbReference type="EMBL" id="NYG37695.1"/>
    </source>
</evidence>
<keyword evidence="4 6" id="KW-1133">Transmembrane helix</keyword>
<feature type="transmembrane region" description="Helical" evidence="6">
    <location>
        <begin position="501"/>
        <end position="521"/>
    </location>
</feature>
<feature type="transmembrane region" description="Helical" evidence="6">
    <location>
        <begin position="88"/>
        <end position="106"/>
    </location>
</feature>
<sequence length="805" mass="83199">MSGAAVAGAVTSAADREGDRRQLDLRLLVPALLAWAIGAWALGWPIRTRLVVAAVAALLGLLLVLGTVHRARHAGGGWRSRASRGRPLLALTLLALALVLGASSGHDAARRAGPVPALADERASVTAEAVVLTEPVRVRSGFGGEPRVRLRVRLEQVTARGETTPVRAPVLLMAPGEWAQVGWHDRVRLSGRLAAAERGDEVVAHLSPRGPPEEVGDRSPVRAVAEHMRTELRGAVEPLPADAQGLLPALVIGDTSQTPAELSDDMLLVGMSHLSAVSGSNVAVVLAAVIGLTRLVALPRRWRPWAAGAALAFFVVLARPEPSVLRAATMGAIGLLGLSASRRGSGPAALCAAILLLLSLDPWLARSYGFALSTLATLGLLLLAGPWSRAINAHLPRRLHVIGPAVAIPLAAQLVCAPVVVLLQGTVSVVAVLANLLAAPLVAPATIAGVLAAVVAVVHTAPATLIAWCGAPFALGIAAIARLAADAPGGGAIGWPDGPPGAVLLAALTTLGVLGGPWLLARARASPVVAGCCVAVLGVGVLPERTFTWPPPDWRLVACDVGQGDALVLASGPGRAVLVDAGPEPELVDGCLDRLDVTRLDAIVLTHLHADHVDGLAGALDGRRADRLLLGPVDDPPEQAHEVHRLADAAGVPVTRVVAGDTVELGQVRAEVWWPARRISEGSASNNGSVVLRADVGGLDTLLLGDVEREAGRAMLLASRRQAWMQRDGPDVLKMPHHGSANLDEDFLDSVAAPTAIISVGADNTYGHPSPSALTWLAEHGTRTLRTDTDGDVAVRADRSVLTAR</sequence>
<protein>
    <submittedName>
        <fullName evidence="8">Competence protein ComEC</fullName>
    </submittedName>
</protein>
<dbReference type="Pfam" id="PF03772">
    <property type="entry name" value="Competence"/>
    <property type="match status" value="1"/>
</dbReference>
<feature type="transmembrane region" description="Helical" evidence="6">
    <location>
        <begin position="266"/>
        <end position="290"/>
    </location>
</feature>
<dbReference type="GO" id="GO:0005886">
    <property type="term" value="C:plasma membrane"/>
    <property type="evidence" value="ECO:0007669"/>
    <property type="project" value="UniProtKB-SubCell"/>
</dbReference>
<organism evidence="8 9">
    <name type="scientific">Janibacter alkaliphilus</name>
    <dbReference type="NCBI Taxonomy" id="1069963"/>
    <lineage>
        <taxon>Bacteria</taxon>
        <taxon>Bacillati</taxon>
        <taxon>Actinomycetota</taxon>
        <taxon>Actinomycetes</taxon>
        <taxon>Micrococcales</taxon>
        <taxon>Intrasporangiaceae</taxon>
        <taxon>Janibacter</taxon>
    </lineage>
</organism>
<keyword evidence="9" id="KW-1185">Reference proteome</keyword>
<dbReference type="Proteomes" id="UP000592181">
    <property type="component" value="Unassembled WGS sequence"/>
</dbReference>
<evidence type="ECO:0000256" key="3">
    <source>
        <dbReference type="ARBA" id="ARBA00022692"/>
    </source>
</evidence>
<gene>
    <name evidence="8" type="ORF">BJY28_002164</name>
</gene>
<reference evidence="8 9" key="1">
    <citation type="submission" date="2020-07" db="EMBL/GenBank/DDBJ databases">
        <title>Sequencing the genomes of 1000 actinobacteria strains.</title>
        <authorList>
            <person name="Klenk H.-P."/>
        </authorList>
    </citation>
    <scope>NUCLEOTIDE SEQUENCE [LARGE SCALE GENOMIC DNA]</scope>
    <source>
        <strain evidence="8 9">DSM 24723</strain>
    </source>
</reference>
<dbReference type="PANTHER" id="PTHR30619">
    <property type="entry name" value="DNA INTERNALIZATION/COMPETENCE PROTEIN COMEC/REC2"/>
    <property type="match status" value="1"/>
</dbReference>
<comment type="caution">
    <text evidence="8">The sequence shown here is derived from an EMBL/GenBank/DDBJ whole genome shotgun (WGS) entry which is preliminary data.</text>
</comment>
<feature type="transmembrane region" description="Helical" evidence="6">
    <location>
        <begin position="465"/>
        <end position="485"/>
    </location>
</feature>
<feature type="transmembrane region" description="Helical" evidence="6">
    <location>
        <begin position="25"/>
        <end position="44"/>
    </location>
</feature>
<feature type="transmembrane region" description="Helical" evidence="6">
    <location>
        <begin position="370"/>
        <end position="387"/>
    </location>
</feature>
<dbReference type="CDD" id="cd07731">
    <property type="entry name" value="ComA-like_MBL-fold"/>
    <property type="match status" value="1"/>
</dbReference>
<dbReference type="EMBL" id="JACBZX010000001">
    <property type="protein sequence ID" value="NYG37695.1"/>
    <property type="molecule type" value="Genomic_DNA"/>
</dbReference>
<dbReference type="NCBIfam" id="TIGR00361">
    <property type="entry name" value="ComEC_Rec2"/>
    <property type="match status" value="1"/>
</dbReference>
<dbReference type="InterPro" id="IPR004797">
    <property type="entry name" value="Competence_ComEC/Rec2"/>
</dbReference>
<dbReference type="InterPro" id="IPR035681">
    <property type="entry name" value="ComA-like_MBL"/>
</dbReference>
<keyword evidence="5 6" id="KW-0472">Membrane</keyword>
<evidence type="ECO:0000256" key="2">
    <source>
        <dbReference type="ARBA" id="ARBA00022475"/>
    </source>
</evidence>
<feature type="transmembrane region" description="Helical" evidence="6">
    <location>
        <begin position="50"/>
        <end position="68"/>
    </location>
</feature>
<dbReference type="SUPFAM" id="SSF56281">
    <property type="entry name" value="Metallo-hydrolase/oxidoreductase"/>
    <property type="match status" value="1"/>
</dbReference>
<evidence type="ECO:0000313" key="9">
    <source>
        <dbReference type="Proteomes" id="UP000592181"/>
    </source>
</evidence>